<dbReference type="Proteomes" id="UP000237105">
    <property type="component" value="Unassembled WGS sequence"/>
</dbReference>
<protein>
    <submittedName>
        <fullName evidence="1">Uncharacterized protein</fullName>
    </submittedName>
</protein>
<organism evidence="1 2">
    <name type="scientific">Parasponia andersonii</name>
    <name type="common">Sponia andersonii</name>
    <dbReference type="NCBI Taxonomy" id="3476"/>
    <lineage>
        <taxon>Eukaryota</taxon>
        <taxon>Viridiplantae</taxon>
        <taxon>Streptophyta</taxon>
        <taxon>Embryophyta</taxon>
        <taxon>Tracheophyta</taxon>
        <taxon>Spermatophyta</taxon>
        <taxon>Magnoliopsida</taxon>
        <taxon>eudicotyledons</taxon>
        <taxon>Gunneridae</taxon>
        <taxon>Pentapetalae</taxon>
        <taxon>rosids</taxon>
        <taxon>fabids</taxon>
        <taxon>Rosales</taxon>
        <taxon>Cannabaceae</taxon>
        <taxon>Parasponia</taxon>
    </lineage>
</organism>
<evidence type="ECO:0000313" key="1">
    <source>
        <dbReference type="EMBL" id="PON52309.1"/>
    </source>
</evidence>
<dbReference type="EMBL" id="JXTB01000222">
    <property type="protein sequence ID" value="PON52309.1"/>
    <property type="molecule type" value="Genomic_DNA"/>
</dbReference>
<dbReference type="AlphaFoldDB" id="A0A2P5BU33"/>
<gene>
    <name evidence="1" type="ORF">PanWU01x14_210200</name>
</gene>
<comment type="caution">
    <text evidence="1">The sequence shown here is derived from an EMBL/GenBank/DDBJ whole genome shotgun (WGS) entry which is preliminary data.</text>
</comment>
<keyword evidence="2" id="KW-1185">Reference proteome</keyword>
<accession>A0A2P5BU33</accession>
<name>A0A2P5BU33_PARAD</name>
<proteinExistence type="predicted"/>
<reference evidence="2" key="1">
    <citation type="submission" date="2016-06" db="EMBL/GenBank/DDBJ databases">
        <title>Parallel loss of symbiosis genes in relatives of nitrogen-fixing non-legume Parasponia.</title>
        <authorList>
            <person name="Van Velzen R."/>
            <person name="Holmer R."/>
            <person name="Bu F."/>
            <person name="Rutten L."/>
            <person name="Van Zeijl A."/>
            <person name="Liu W."/>
            <person name="Santuari L."/>
            <person name="Cao Q."/>
            <person name="Sharma T."/>
            <person name="Shen D."/>
            <person name="Roswanjaya Y."/>
            <person name="Wardhani T."/>
            <person name="Kalhor M.S."/>
            <person name="Jansen J."/>
            <person name="Van den Hoogen J."/>
            <person name="Gungor B."/>
            <person name="Hartog M."/>
            <person name="Hontelez J."/>
            <person name="Verver J."/>
            <person name="Yang W.-C."/>
            <person name="Schijlen E."/>
            <person name="Repin R."/>
            <person name="Schilthuizen M."/>
            <person name="Schranz E."/>
            <person name="Heidstra R."/>
            <person name="Miyata K."/>
            <person name="Fedorova E."/>
            <person name="Kohlen W."/>
            <person name="Bisseling T."/>
            <person name="Smit S."/>
            <person name="Geurts R."/>
        </authorList>
    </citation>
    <scope>NUCLEOTIDE SEQUENCE [LARGE SCALE GENOMIC DNA]</scope>
    <source>
        <strain evidence="2">cv. WU1-14</strain>
    </source>
</reference>
<evidence type="ECO:0000313" key="2">
    <source>
        <dbReference type="Proteomes" id="UP000237105"/>
    </source>
</evidence>
<sequence>MIISLEQPGGFRCPHLSKVVKRRVRSYELKKVAVATAKIRHCHCITRLLLELRSGVAQTS</sequence>